<dbReference type="Proteomes" id="UP000003340">
    <property type="component" value="Unassembled WGS sequence"/>
</dbReference>
<organism evidence="1 2">
    <name type="scientific">[Clostridium] methylpentosum DSM 5476</name>
    <dbReference type="NCBI Taxonomy" id="537013"/>
    <lineage>
        <taxon>Bacteria</taxon>
        <taxon>Bacillati</taxon>
        <taxon>Bacillota</taxon>
        <taxon>Clostridia</taxon>
        <taxon>Eubacteriales</taxon>
        <taxon>Oscillospiraceae</taxon>
        <taxon>Oscillospiraceae incertae sedis</taxon>
    </lineage>
</organism>
<reference evidence="1 2" key="1">
    <citation type="submission" date="2009-01" db="EMBL/GenBank/DDBJ databases">
        <authorList>
            <person name="Fulton L."/>
            <person name="Clifton S."/>
            <person name="Fulton B."/>
            <person name="Xu J."/>
            <person name="Minx P."/>
            <person name="Pepin K.H."/>
            <person name="Johnson M."/>
            <person name="Bhonagiri V."/>
            <person name="Nash W.E."/>
            <person name="Mardis E.R."/>
            <person name="Wilson R.K."/>
        </authorList>
    </citation>
    <scope>NUCLEOTIDE SEQUENCE [LARGE SCALE GENOMIC DNA]</scope>
    <source>
        <strain evidence="1 2">DSM 5476</strain>
    </source>
</reference>
<sequence length="40" mass="4645">MTRRDKGGFPLIQAKRETACSTGRELFAKPLRECYTRKKT</sequence>
<dbReference type="HOGENOM" id="CLU_3287511_0_0_9"/>
<protein>
    <submittedName>
        <fullName evidence="1">Uncharacterized protein</fullName>
    </submittedName>
</protein>
<reference evidence="1 2" key="2">
    <citation type="submission" date="2009-02" db="EMBL/GenBank/DDBJ databases">
        <title>Draft genome sequence of Clostridium methylpentosum (DSM 5476).</title>
        <authorList>
            <person name="Sudarsanam P."/>
            <person name="Ley R."/>
            <person name="Guruge J."/>
            <person name="Turnbaugh P.J."/>
            <person name="Mahowald M."/>
            <person name="Liep D."/>
            <person name="Gordon J."/>
        </authorList>
    </citation>
    <scope>NUCLEOTIDE SEQUENCE [LARGE SCALE GENOMIC DNA]</scope>
    <source>
        <strain evidence="1 2">DSM 5476</strain>
    </source>
</reference>
<dbReference type="EMBL" id="ACEC01000134">
    <property type="protein sequence ID" value="EEG28566.1"/>
    <property type="molecule type" value="Genomic_DNA"/>
</dbReference>
<proteinExistence type="predicted"/>
<comment type="caution">
    <text evidence="1">The sequence shown here is derived from an EMBL/GenBank/DDBJ whole genome shotgun (WGS) entry which is preliminary data.</text>
</comment>
<dbReference type="AlphaFoldDB" id="C0EIX9"/>
<keyword evidence="2" id="KW-1185">Reference proteome</keyword>
<evidence type="ECO:0000313" key="2">
    <source>
        <dbReference type="Proteomes" id="UP000003340"/>
    </source>
</evidence>
<name>C0EIX9_9FIRM</name>
<accession>C0EIX9</accession>
<dbReference type="STRING" id="537013.CLOSTMETH_03825"/>
<evidence type="ECO:0000313" key="1">
    <source>
        <dbReference type="EMBL" id="EEG28566.1"/>
    </source>
</evidence>
<gene>
    <name evidence="1" type="ORF">CLOSTMETH_03825</name>
</gene>